<dbReference type="Proteomes" id="UP000267164">
    <property type="component" value="Chromosome"/>
</dbReference>
<dbReference type="EMBL" id="CP032568">
    <property type="protein sequence ID" value="AYF79145.1"/>
    <property type="molecule type" value="Genomic_DNA"/>
</dbReference>
<evidence type="ECO:0000259" key="4">
    <source>
        <dbReference type="PROSITE" id="PS50893"/>
    </source>
</evidence>
<accession>A0A386ZRR0</accession>
<reference evidence="5 6" key="1">
    <citation type="submission" date="2018-09" db="EMBL/GenBank/DDBJ databases">
        <title>Nocardia yunnanensis sp. nov., an actinomycete isolated from a soil sample.</title>
        <authorList>
            <person name="Zhang J."/>
        </authorList>
    </citation>
    <scope>NUCLEOTIDE SEQUENCE [LARGE SCALE GENOMIC DNA]</scope>
    <source>
        <strain evidence="5 6">CFHS0054</strain>
    </source>
</reference>
<dbReference type="InterPro" id="IPR003593">
    <property type="entry name" value="AAA+_ATPase"/>
</dbReference>
<dbReference type="AlphaFoldDB" id="A0A386ZRR0"/>
<keyword evidence="2" id="KW-0547">Nucleotide-binding</keyword>
<evidence type="ECO:0000256" key="1">
    <source>
        <dbReference type="ARBA" id="ARBA00022737"/>
    </source>
</evidence>
<evidence type="ECO:0000313" key="6">
    <source>
        <dbReference type="Proteomes" id="UP000267164"/>
    </source>
</evidence>
<dbReference type="InterPro" id="IPR017871">
    <property type="entry name" value="ABC_transporter-like_CS"/>
</dbReference>
<dbReference type="CDD" id="cd03221">
    <property type="entry name" value="ABCF_EF-3"/>
    <property type="match status" value="2"/>
</dbReference>
<dbReference type="SMART" id="SM00382">
    <property type="entry name" value="AAA"/>
    <property type="match status" value="2"/>
</dbReference>
<protein>
    <submittedName>
        <fullName evidence="5">ABC transporter ATP-binding protein</fullName>
    </submittedName>
</protein>
<keyword evidence="6" id="KW-1185">Reference proteome</keyword>
<evidence type="ECO:0000313" key="5">
    <source>
        <dbReference type="EMBL" id="AYF79145.1"/>
    </source>
</evidence>
<dbReference type="OrthoDB" id="3169603at2"/>
<dbReference type="InterPro" id="IPR003439">
    <property type="entry name" value="ABC_transporter-like_ATP-bd"/>
</dbReference>
<evidence type="ECO:0000256" key="2">
    <source>
        <dbReference type="ARBA" id="ARBA00022741"/>
    </source>
</evidence>
<keyword evidence="1" id="KW-0677">Repeat</keyword>
<dbReference type="KEGG" id="nyu:D7D52_18130"/>
<proteinExistence type="predicted"/>
<dbReference type="FunFam" id="3.40.50.300:FF:000597">
    <property type="entry name" value="ABC transporter ATP-binding protein"/>
    <property type="match status" value="1"/>
</dbReference>
<organism evidence="5 6">
    <name type="scientific">Nocardia yunnanensis</name>
    <dbReference type="NCBI Taxonomy" id="2382165"/>
    <lineage>
        <taxon>Bacteria</taxon>
        <taxon>Bacillati</taxon>
        <taxon>Actinomycetota</taxon>
        <taxon>Actinomycetes</taxon>
        <taxon>Mycobacteriales</taxon>
        <taxon>Nocardiaceae</taxon>
        <taxon>Nocardia</taxon>
    </lineage>
</organism>
<dbReference type="PANTHER" id="PTHR19211:SF14">
    <property type="entry name" value="ATP-BINDING CASSETTE SUB-FAMILY F MEMBER 1"/>
    <property type="match status" value="1"/>
</dbReference>
<dbReference type="Pfam" id="PF00005">
    <property type="entry name" value="ABC_tran"/>
    <property type="match status" value="2"/>
</dbReference>
<dbReference type="GO" id="GO:0005524">
    <property type="term" value="F:ATP binding"/>
    <property type="evidence" value="ECO:0007669"/>
    <property type="project" value="UniProtKB-KW"/>
</dbReference>
<dbReference type="PROSITE" id="PS50893">
    <property type="entry name" value="ABC_TRANSPORTER_2"/>
    <property type="match status" value="2"/>
</dbReference>
<dbReference type="InterPro" id="IPR032781">
    <property type="entry name" value="ABC_tran_Xtn"/>
</dbReference>
<feature type="domain" description="ABC transporter" evidence="4">
    <location>
        <begin position="337"/>
        <end position="542"/>
    </location>
</feature>
<dbReference type="InterPro" id="IPR027417">
    <property type="entry name" value="P-loop_NTPase"/>
</dbReference>
<dbReference type="Gene3D" id="3.40.50.300">
    <property type="entry name" value="P-loop containing nucleotide triphosphate hydrolases"/>
    <property type="match status" value="2"/>
</dbReference>
<name>A0A386ZRR0_9NOCA</name>
<dbReference type="InterPro" id="IPR050611">
    <property type="entry name" value="ABCF"/>
</dbReference>
<dbReference type="PROSITE" id="PS00211">
    <property type="entry name" value="ABC_TRANSPORTER_1"/>
    <property type="match status" value="2"/>
</dbReference>
<keyword evidence="3 5" id="KW-0067">ATP-binding</keyword>
<dbReference type="PANTHER" id="PTHR19211">
    <property type="entry name" value="ATP-BINDING TRANSPORT PROTEIN-RELATED"/>
    <property type="match status" value="1"/>
</dbReference>
<dbReference type="RefSeq" id="WP_120744222.1">
    <property type="nucleotide sequence ID" value="NZ_CP032568.1"/>
</dbReference>
<dbReference type="GO" id="GO:0016887">
    <property type="term" value="F:ATP hydrolysis activity"/>
    <property type="evidence" value="ECO:0007669"/>
    <property type="project" value="InterPro"/>
</dbReference>
<sequence length="543" mass="58679">MITATDLEVRAGVRTLLTAPGSALRVQAGDRIGLVGRNGAGKTTTLRILAGEGEPYAGKVIRSGEIGYLPQDPKEGNLDILAKDRVLSARGLDSLLREMEKQQALMAEVADEKERDKAIRKYGRLEERFSALGGYVAESEAARICHSLALPDRVLNQELKTLSGGQRRRIELARILFSASDGSGGKSDTVLLLDEPTNHLDADSINWLRGFLQSHDGGLIVISHDVELLGDVVNKVWFLDAVRGEADIYNMGWKKYLDARATDEQRRVRERANAEKKASALKQQAAKLGAKATKAAAAHQMVKRAERMLAEADDVRVADKVARIKFPEPAPCGRTPLMATNLTKLYGSLEIFTGVNLAIDKGSRVVILGLNGAGKTTMLRLLAGVETLTAGQIDPGRGLKIGYFAQEHDTLDDQATVWENIRHAAPDAGEQDLRGLLGAFMFSGPQLEQPAGTLSGGEKTRLALAGLVSSAANVLLLDEPTNNLDPVSREQVLDALRSYAGAVVLVTHDPGAAEALNPERVIMLPDGTEDHWSQDYLELIQLA</sequence>
<dbReference type="FunFam" id="3.40.50.300:FF:000944">
    <property type="entry name" value="Macrolide ABC transporter ATP-binding protein"/>
    <property type="match status" value="1"/>
</dbReference>
<dbReference type="Pfam" id="PF12848">
    <property type="entry name" value="ABC_tran_Xtn"/>
    <property type="match status" value="1"/>
</dbReference>
<gene>
    <name evidence="5" type="ORF">D7D52_18130</name>
</gene>
<evidence type="ECO:0000256" key="3">
    <source>
        <dbReference type="ARBA" id="ARBA00022840"/>
    </source>
</evidence>
<dbReference type="SUPFAM" id="SSF52540">
    <property type="entry name" value="P-loop containing nucleoside triphosphate hydrolases"/>
    <property type="match status" value="2"/>
</dbReference>
<feature type="domain" description="ABC transporter" evidence="4">
    <location>
        <begin position="2"/>
        <end position="266"/>
    </location>
</feature>